<evidence type="ECO:0000313" key="3">
    <source>
        <dbReference type="Proteomes" id="UP000549616"/>
    </source>
</evidence>
<name>A0A853B0C6_9PSEU</name>
<evidence type="ECO:0008006" key="4">
    <source>
        <dbReference type="Google" id="ProtNLM"/>
    </source>
</evidence>
<accession>A0A853B0C6</accession>
<comment type="caution">
    <text evidence="2">The sequence shown here is derived from an EMBL/GenBank/DDBJ whole genome shotgun (WGS) entry which is preliminary data.</text>
</comment>
<reference evidence="2 3" key="1">
    <citation type="submission" date="2020-07" db="EMBL/GenBank/DDBJ databases">
        <title>Sequencing the genomes of 1000 actinobacteria strains.</title>
        <authorList>
            <person name="Klenk H.-P."/>
        </authorList>
    </citation>
    <scope>NUCLEOTIDE SEQUENCE [LARGE SCALE GENOMIC DNA]</scope>
    <source>
        <strain evidence="2 3">DSM 104006</strain>
    </source>
</reference>
<feature type="chain" id="PRO_5038406029" description="DUF3558 domain-containing protein" evidence="1">
    <location>
        <begin position="21"/>
        <end position="174"/>
    </location>
</feature>
<evidence type="ECO:0000313" key="2">
    <source>
        <dbReference type="EMBL" id="NYI88241.1"/>
    </source>
</evidence>
<dbReference type="InterPro" id="IPR024520">
    <property type="entry name" value="DUF3558"/>
</dbReference>
<dbReference type="Pfam" id="PF12079">
    <property type="entry name" value="DUF3558"/>
    <property type="match status" value="1"/>
</dbReference>
<organism evidence="2 3">
    <name type="scientific">Amycolatopsis endophytica</name>
    <dbReference type="NCBI Taxonomy" id="860233"/>
    <lineage>
        <taxon>Bacteria</taxon>
        <taxon>Bacillati</taxon>
        <taxon>Actinomycetota</taxon>
        <taxon>Actinomycetes</taxon>
        <taxon>Pseudonocardiales</taxon>
        <taxon>Pseudonocardiaceae</taxon>
        <taxon>Amycolatopsis</taxon>
    </lineage>
</organism>
<dbReference type="EMBL" id="JACCFK010000001">
    <property type="protein sequence ID" value="NYI88241.1"/>
    <property type="molecule type" value="Genomic_DNA"/>
</dbReference>
<evidence type="ECO:0000256" key="1">
    <source>
        <dbReference type="SAM" id="SignalP"/>
    </source>
</evidence>
<gene>
    <name evidence="2" type="ORF">HNR02_001564</name>
</gene>
<dbReference type="PROSITE" id="PS51257">
    <property type="entry name" value="PROKAR_LIPOPROTEIN"/>
    <property type="match status" value="1"/>
</dbReference>
<keyword evidence="3" id="KW-1185">Reference proteome</keyword>
<keyword evidence="1" id="KW-0732">Signal</keyword>
<proteinExistence type="predicted"/>
<dbReference type="AlphaFoldDB" id="A0A853B0C6"/>
<dbReference type="RefSeq" id="WP_179772512.1">
    <property type="nucleotide sequence ID" value="NZ_JACCFK010000001.1"/>
</dbReference>
<protein>
    <recommendedName>
        <fullName evidence="4">DUF3558 domain-containing protein</fullName>
    </recommendedName>
</protein>
<feature type="signal peptide" evidence="1">
    <location>
        <begin position="1"/>
        <end position="20"/>
    </location>
</feature>
<sequence length="174" mass="18313">MRWRIAAVVAAAGLVSACTATVTGTPQPAPGRVTVAPVSSTDPCTLLTTDEAADLGLGPGTPMPAQPKQRVPPGCDFRPTDPEADLDDSVQLFYGTDQTMAEYFAAQPVGEKELGGVTWQVYSSIMGDWLCNLGTELGETEFVVISGQNLMEPEKSCVVAERVAPTVATHLPPH</sequence>
<dbReference type="Proteomes" id="UP000549616">
    <property type="component" value="Unassembled WGS sequence"/>
</dbReference>